<evidence type="ECO:0000256" key="8">
    <source>
        <dbReference type="ARBA" id="ARBA00022741"/>
    </source>
</evidence>
<keyword evidence="9 15" id="KW-0067">ATP-binding</keyword>
<feature type="binding site" evidence="15">
    <location>
        <position position="462"/>
    </location>
    <ligand>
        <name>Mg(2+)</name>
        <dbReference type="ChEBI" id="CHEBI:18420"/>
        <note>shared with alpha subunit</note>
    </ligand>
</feature>
<reference evidence="20" key="1">
    <citation type="journal article" date="2021" name="PeerJ">
        <title>Extensive microbial diversity within the chicken gut microbiome revealed by metagenomics and culture.</title>
        <authorList>
            <person name="Gilroy R."/>
            <person name="Ravi A."/>
            <person name="Getino M."/>
            <person name="Pursley I."/>
            <person name="Horton D.L."/>
            <person name="Alikhan N.F."/>
            <person name="Baker D."/>
            <person name="Gharbi K."/>
            <person name="Hall N."/>
            <person name="Watson M."/>
            <person name="Adriaenssens E.M."/>
            <person name="Foster-Nyarko E."/>
            <person name="Jarju S."/>
            <person name="Secka A."/>
            <person name="Antonio M."/>
            <person name="Oren A."/>
            <person name="Chaudhuri R.R."/>
            <person name="La Ragione R."/>
            <person name="Hildebrand F."/>
            <person name="Pallen M.J."/>
        </authorList>
    </citation>
    <scope>NUCLEOTIDE SEQUENCE</scope>
    <source>
        <strain evidence="20">ChiGjej2B2-19336</strain>
    </source>
</reference>
<dbReference type="InterPro" id="IPR009061">
    <property type="entry name" value="DNA-bd_dom_put_sf"/>
</dbReference>
<dbReference type="Gene3D" id="3.30.56.10">
    <property type="match status" value="2"/>
</dbReference>
<dbReference type="HAMAP" id="MF_00283">
    <property type="entry name" value="Phe_tRNA_synth_beta1"/>
    <property type="match status" value="1"/>
</dbReference>
<keyword evidence="13 15" id="KW-0030">Aminoacyl-tRNA synthetase</keyword>
<dbReference type="CDD" id="cd00769">
    <property type="entry name" value="PheRS_beta_core"/>
    <property type="match status" value="1"/>
</dbReference>
<dbReference type="PROSITE" id="PS51483">
    <property type="entry name" value="B5"/>
    <property type="match status" value="1"/>
</dbReference>
<evidence type="ECO:0000256" key="15">
    <source>
        <dbReference type="HAMAP-Rule" id="MF_00283"/>
    </source>
</evidence>
<evidence type="ECO:0000256" key="2">
    <source>
        <dbReference type="ARBA" id="ARBA00008653"/>
    </source>
</evidence>
<comment type="subcellular location">
    <subcellularLocation>
        <location evidence="1 15">Cytoplasm</location>
    </subcellularLocation>
</comment>
<dbReference type="AlphaFoldDB" id="A0A921AW02"/>
<dbReference type="SUPFAM" id="SSF50249">
    <property type="entry name" value="Nucleic acid-binding proteins"/>
    <property type="match status" value="1"/>
</dbReference>
<dbReference type="CDD" id="cd02796">
    <property type="entry name" value="tRNA_bind_bactPheRS"/>
    <property type="match status" value="1"/>
</dbReference>
<dbReference type="PROSITE" id="PS51447">
    <property type="entry name" value="FDX_ACB"/>
    <property type="match status" value="1"/>
</dbReference>
<dbReference type="InterPro" id="IPR041616">
    <property type="entry name" value="PheRS_beta_core"/>
</dbReference>
<dbReference type="PANTHER" id="PTHR10947">
    <property type="entry name" value="PHENYLALANYL-TRNA SYNTHETASE BETA CHAIN AND LEUCINE-RICH REPEAT-CONTAINING PROTEIN 47"/>
    <property type="match status" value="1"/>
</dbReference>
<dbReference type="SMART" id="SM00874">
    <property type="entry name" value="B5"/>
    <property type="match status" value="1"/>
</dbReference>
<comment type="catalytic activity">
    <reaction evidence="14 15">
        <text>tRNA(Phe) + L-phenylalanine + ATP = L-phenylalanyl-tRNA(Phe) + AMP + diphosphate + H(+)</text>
        <dbReference type="Rhea" id="RHEA:19413"/>
        <dbReference type="Rhea" id="RHEA-COMP:9668"/>
        <dbReference type="Rhea" id="RHEA-COMP:9699"/>
        <dbReference type="ChEBI" id="CHEBI:15378"/>
        <dbReference type="ChEBI" id="CHEBI:30616"/>
        <dbReference type="ChEBI" id="CHEBI:33019"/>
        <dbReference type="ChEBI" id="CHEBI:58095"/>
        <dbReference type="ChEBI" id="CHEBI:78442"/>
        <dbReference type="ChEBI" id="CHEBI:78531"/>
        <dbReference type="ChEBI" id="CHEBI:456215"/>
        <dbReference type="EC" id="6.1.1.20"/>
    </reaction>
</comment>
<keyword evidence="4 15" id="KW-0963">Cytoplasm</keyword>
<evidence type="ECO:0000256" key="4">
    <source>
        <dbReference type="ARBA" id="ARBA00022490"/>
    </source>
</evidence>
<reference evidence="20" key="2">
    <citation type="submission" date="2021-09" db="EMBL/GenBank/DDBJ databases">
        <authorList>
            <person name="Gilroy R."/>
        </authorList>
    </citation>
    <scope>NUCLEOTIDE SEQUENCE</scope>
    <source>
        <strain evidence="20">ChiGjej2B2-19336</strain>
    </source>
</reference>
<evidence type="ECO:0000256" key="9">
    <source>
        <dbReference type="ARBA" id="ARBA00022840"/>
    </source>
</evidence>
<dbReference type="EMBL" id="DYZA01000079">
    <property type="protein sequence ID" value="HJD96869.1"/>
    <property type="molecule type" value="Genomic_DNA"/>
</dbReference>
<dbReference type="SUPFAM" id="SSF55681">
    <property type="entry name" value="Class II aaRS and biotin synthetases"/>
    <property type="match status" value="1"/>
</dbReference>
<evidence type="ECO:0000256" key="5">
    <source>
        <dbReference type="ARBA" id="ARBA00022555"/>
    </source>
</evidence>
<keyword evidence="6 15" id="KW-0436">Ligase</keyword>
<comment type="subunit">
    <text evidence="3 15">Tetramer of two alpha and two beta subunits.</text>
</comment>
<dbReference type="Pfam" id="PF03147">
    <property type="entry name" value="FDX-ACB"/>
    <property type="match status" value="1"/>
</dbReference>
<evidence type="ECO:0000256" key="16">
    <source>
        <dbReference type="PROSITE-ProRule" id="PRU00209"/>
    </source>
</evidence>
<dbReference type="PROSITE" id="PS50886">
    <property type="entry name" value="TRBD"/>
    <property type="match status" value="1"/>
</dbReference>
<comment type="cofactor">
    <cofactor evidence="15">
        <name>Mg(2+)</name>
        <dbReference type="ChEBI" id="CHEBI:18420"/>
    </cofactor>
    <text evidence="15">Binds 2 magnesium ions per tetramer.</text>
</comment>
<dbReference type="FunFam" id="2.40.50.140:FF:000045">
    <property type="entry name" value="Phenylalanine--tRNA ligase beta subunit"/>
    <property type="match status" value="1"/>
</dbReference>
<dbReference type="SUPFAM" id="SSF46955">
    <property type="entry name" value="Putative DNA-binding domain"/>
    <property type="match status" value="1"/>
</dbReference>
<dbReference type="GO" id="GO:0006432">
    <property type="term" value="P:phenylalanyl-tRNA aminoacylation"/>
    <property type="evidence" value="ECO:0007669"/>
    <property type="project" value="UniProtKB-UniRule"/>
</dbReference>
<protein>
    <recommendedName>
        <fullName evidence="15">Phenylalanine--tRNA ligase beta subunit</fullName>
        <ecNumber evidence="15">6.1.1.20</ecNumber>
    </recommendedName>
    <alternativeName>
        <fullName evidence="15">Phenylalanyl-tRNA synthetase beta subunit</fullName>
        <shortName evidence="15">PheRS</shortName>
    </alternativeName>
</protein>
<dbReference type="InterPro" id="IPR005146">
    <property type="entry name" value="B3/B4_tRNA-bd"/>
</dbReference>
<dbReference type="InterPro" id="IPR045060">
    <property type="entry name" value="Phe-tRNA-ligase_IIc_bsu"/>
</dbReference>
<feature type="binding site" evidence="15">
    <location>
        <position position="471"/>
    </location>
    <ligand>
        <name>Mg(2+)</name>
        <dbReference type="ChEBI" id="CHEBI:18420"/>
        <note>shared with alpha subunit</note>
    </ligand>
</feature>
<feature type="domain" description="B5" evidence="19">
    <location>
        <begin position="408"/>
        <end position="484"/>
    </location>
</feature>
<dbReference type="Pfam" id="PF17759">
    <property type="entry name" value="tRNA_synthFbeta"/>
    <property type="match status" value="1"/>
</dbReference>
<feature type="domain" description="TRNA-binding" evidence="17">
    <location>
        <begin position="39"/>
        <end position="148"/>
    </location>
</feature>
<evidence type="ECO:0000313" key="20">
    <source>
        <dbReference type="EMBL" id="HJD96869.1"/>
    </source>
</evidence>
<dbReference type="Gene3D" id="2.40.50.140">
    <property type="entry name" value="Nucleic acid-binding proteins"/>
    <property type="match status" value="1"/>
</dbReference>
<keyword evidence="7 15" id="KW-0479">Metal-binding</keyword>
<dbReference type="FunFam" id="3.50.40.10:FF:000001">
    <property type="entry name" value="Phenylalanine--tRNA ligase beta subunit"/>
    <property type="match status" value="1"/>
</dbReference>
<evidence type="ECO:0000259" key="17">
    <source>
        <dbReference type="PROSITE" id="PS50886"/>
    </source>
</evidence>
<dbReference type="InterPro" id="IPR004532">
    <property type="entry name" value="Phe-tRNA-ligase_IIc_bsu_bact"/>
</dbReference>
<evidence type="ECO:0000256" key="12">
    <source>
        <dbReference type="ARBA" id="ARBA00022917"/>
    </source>
</evidence>
<sequence length="804" mass="87741">MLLSFNWLKEFVPYTGTAEELGDTLTMLGLELEEVLHPYAEIEGVVTGRVLTCEAHPDSDHLHVCTVDVGAGEPLNIVCGAPNVAAGQLVAVAPVGATLPGGLVMKKAKLRGVPSFGMICSERELGLADDHSGILVLPEENRAGRKIIPGEKFVDAYDLDKEVLDISITPNRSDCLSVYGFARVVGAYLGLPVTKPAFRLEEKGEDMSGAVPIDVKDGGLCPSYMGRILKGAKVKPSPAWMRYRLNAVGVRAISNLVDVTNYILMELGQPLHAFDHNKLAGGRIIVRPAEDGEMLTTLDGQERHLKAGDGLICDAEKPVALAGVMGGLETEITDESESVFLECAVFRPSSIRVTARRLGLSSEASYRFERGVDPTNMSFALDRAAALMAELSGAEVCRGVCECTPTPWQAPVVRFRRSRAEALLGVELTDEFCAETLEKLGCIVDRSAGEEWSVKTPGWRYDLTREADLIEEVAIFKGVDNLGETLPSIPQTLSSFGAPEGRHAFMMRVKHWAAGFGLNEAVNYSFVGNKDLDFLGLPAEGRVNILNPLTAEQDVLRTELAPGLFQNVRQNIAQGANGVRLFEVAEAFCQDASSDTTVKEVRHFAMVLYGSRYDEAWAHKDEDMDYVDLKGMVEKLFAFLQLPQPSYGLVEHPYLAPAVRVTMADGSSAGIMGRLKPALADAYLARKAVWYADLDLDLLREAAAGVHVQFHPLPVYPAVRRDITFIVPRSMHVEAILSAVRGAKTSLMESVELLDVYEPAGGEERNITCRFTFRKADRTLQDGEVDKEREKIASFVVKSLGVRV</sequence>
<dbReference type="InterPro" id="IPR002547">
    <property type="entry name" value="tRNA-bd_dom"/>
</dbReference>
<dbReference type="GO" id="GO:0000049">
    <property type="term" value="F:tRNA binding"/>
    <property type="evidence" value="ECO:0007669"/>
    <property type="project" value="UniProtKB-UniRule"/>
</dbReference>
<feature type="binding site" evidence="15">
    <location>
        <position position="468"/>
    </location>
    <ligand>
        <name>Mg(2+)</name>
        <dbReference type="ChEBI" id="CHEBI:18420"/>
        <note>shared with alpha subunit</note>
    </ligand>
</feature>
<evidence type="ECO:0000313" key="21">
    <source>
        <dbReference type="Proteomes" id="UP000698963"/>
    </source>
</evidence>
<dbReference type="GO" id="GO:0005524">
    <property type="term" value="F:ATP binding"/>
    <property type="evidence" value="ECO:0007669"/>
    <property type="project" value="UniProtKB-UniRule"/>
</dbReference>
<keyword evidence="11 16" id="KW-0694">RNA-binding</keyword>
<accession>A0A921AW02</accession>
<keyword evidence="10 15" id="KW-0460">Magnesium</keyword>
<evidence type="ECO:0000259" key="18">
    <source>
        <dbReference type="PROSITE" id="PS51447"/>
    </source>
</evidence>
<dbReference type="Pfam" id="PF03483">
    <property type="entry name" value="B3_4"/>
    <property type="match status" value="1"/>
</dbReference>
<evidence type="ECO:0000256" key="13">
    <source>
        <dbReference type="ARBA" id="ARBA00023146"/>
    </source>
</evidence>
<dbReference type="InterPro" id="IPR005121">
    <property type="entry name" value="Fdx_antiC-bd"/>
</dbReference>
<comment type="similarity">
    <text evidence="2 15">Belongs to the phenylalanyl-tRNA synthetase beta subunit family. Type 1 subfamily.</text>
</comment>
<feature type="domain" description="FDX-ACB" evidence="18">
    <location>
        <begin position="714"/>
        <end position="804"/>
    </location>
</feature>
<evidence type="ECO:0000256" key="3">
    <source>
        <dbReference type="ARBA" id="ARBA00011209"/>
    </source>
</evidence>
<dbReference type="SUPFAM" id="SSF54991">
    <property type="entry name" value="Anticodon-binding domain of PheRS"/>
    <property type="match status" value="1"/>
</dbReference>
<evidence type="ECO:0000256" key="11">
    <source>
        <dbReference type="ARBA" id="ARBA00022884"/>
    </source>
</evidence>
<evidence type="ECO:0000256" key="14">
    <source>
        <dbReference type="ARBA" id="ARBA00049255"/>
    </source>
</evidence>
<evidence type="ECO:0000256" key="7">
    <source>
        <dbReference type="ARBA" id="ARBA00022723"/>
    </source>
</evidence>
<dbReference type="PANTHER" id="PTHR10947:SF0">
    <property type="entry name" value="PHENYLALANINE--TRNA LIGASE BETA SUBUNIT"/>
    <property type="match status" value="1"/>
</dbReference>
<feature type="binding site" evidence="15">
    <location>
        <position position="472"/>
    </location>
    <ligand>
        <name>Mg(2+)</name>
        <dbReference type="ChEBI" id="CHEBI:18420"/>
        <note>shared with alpha subunit</note>
    </ligand>
</feature>
<gene>
    <name evidence="15 20" type="primary">pheT</name>
    <name evidence="20" type="ORF">K8W16_04400</name>
</gene>
<dbReference type="InterPro" id="IPR036690">
    <property type="entry name" value="Fdx_antiC-bd_sf"/>
</dbReference>
<dbReference type="Gene3D" id="3.30.70.380">
    <property type="entry name" value="Ferrodoxin-fold anticodon-binding domain"/>
    <property type="match status" value="1"/>
</dbReference>
<dbReference type="RefSeq" id="WP_304121466.1">
    <property type="nucleotide sequence ID" value="NZ_DYZA01000079.1"/>
</dbReference>
<dbReference type="NCBIfam" id="NF045760">
    <property type="entry name" value="YtpR"/>
    <property type="match status" value="1"/>
</dbReference>
<dbReference type="GO" id="GO:0009328">
    <property type="term" value="C:phenylalanine-tRNA ligase complex"/>
    <property type="evidence" value="ECO:0007669"/>
    <property type="project" value="TreeGrafter"/>
</dbReference>
<dbReference type="Gene3D" id="3.50.40.10">
    <property type="entry name" value="Phenylalanyl-trna Synthetase, Chain B, domain 3"/>
    <property type="match status" value="1"/>
</dbReference>
<name>A0A921AW02_9BACT</name>
<dbReference type="GO" id="GO:0000287">
    <property type="term" value="F:magnesium ion binding"/>
    <property type="evidence" value="ECO:0007669"/>
    <property type="project" value="UniProtKB-UniRule"/>
</dbReference>
<dbReference type="EC" id="6.1.1.20" evidence="15"/>
<dbReference type="SUPFAM" id="SSF56037">
    <property type="entry name" value="PheT/TilS domain"/>
    <property type="match status" value="1"/>
</dbReference>
<organism evidence="20 21">
    <name type="scientific">Mailhella massiliensis</name>
    <dbReference type="NCBI Taxonomy" id="1903261"/>
    <lineage>
        <taxon>Bacteria</taxon>
        <taxon>Pseudomonadati</taxon>
        <taxon>Thermodesulfobacteriota</taxon>
        <taxon>Desulfovibrionia</taxon>
        <taxon>Desulfovibrionales</taxon>
        <taxon>Desulfovibrionaceae</taxon>
        <taxon>Mailhella</taxon>
    </lineage>
</organism>
<keyword evidence="12 15" id="KW-0648">Protein biosynthesis</keyword>
<evidence type="ECO:0000256" key="10">
    <source>
        <dbReference type="ARBA" id="ARBA00022842"/>
    </source>
</evidence>
<dbReference type="Proteomes" id="UP000698963">
    <property type="component" value="Unassembled WGS sequence"/>
</dbReference>
<dbReference type="InterPro" id="IPR045864">
    <property type="entry name" value="aa-tRNA-synth_II/BPL/LPL"/>
</dbReference>
<dbReference type="SMART" id="SM00873">
    <property type="entry name" value="B3_4"/>
    <property type="match status" value="1"/>
</dbReference>
<dbReference type="InterPro" id="IPR033714">
    <property type="entry name" value="tRNA_bind_bactPheRS"/>
</dbReference>
<dbReference type="Pfam" id="PF01588">
    <property type="entry name" value="tRNA_bind"/>
    <property type="match status" value="1"/>
</dbReference>
<evidence type="ECO:0000256" key="6">
    <source>
        <dbReference type="ARBA" id="ARBA00022598"/>
    </source>
</evidence>
<proteinExistence type="inferred from homology"/>
<evidence type="ECO:0000256" key="1">
    <source>
        <dbReference type="ARBA" id="ARBA00004496"/>
    </source>
</evidence>
<dbReference type="Gene3D" id="3.30.930.10">
    <property type="entry name" value="Bira Bifunctional Protein, Domain 2"/>
    <property type="match status" value="1"/>
</dbReference>
<dbReference type="SMART" id="SM00896">
    <property type="entry name" value="FDX-ACB"/>
    <property type="match status" value="1"/>
</dbReference>
<dbReference type="Pfam" id="PF03484">
    <property type="entry name" value="B5"/>
    <property type="match status" value="1"/>
</dbReference>
<dbReference type="GO" id="GO:0004826">
    <property type="term" value="F:phenylalanine-tRNA ligase activity"/>
    <property type="evidence" value="ECO:0007669"/>
    <property type="project" value="UniProtKB-UniRule"/>
</dbReference>
<dbReference type="InterPro" id="IPR012340">
    <property type="entry name" value="NA-bd_OB-fold"/>
</dbReference>
<dbReference type="NCBIfam" id="TIGR00472">
    <property type="entry name" value="pheT_bact"/>
    <property type="match status" value="1"/>
</dbReference>
<keyword evidence="5 16" id="KW-0820">tRNA-binding</keyword>
<evidence type="ECO:0000259" key="19">
    <source>
        <dbReference type="PROSITE" id="PS51483"/>
    </source>
</evidence>
<dbReference type="InterPro" id="IPR005147">
    <property type="entry name" value="tRNA_synthase_B5-dom"/>
</dbReference>
<comment type="caution">
    <text evidence="20">The sequence shown here is derived from an EMBL/GenBank/DDBJ whole genome shotgun (WGS) entry which is preliminary data.</text>
</comment>
<dbReference type="InterPro" id="IPR020825">
    <property type="entry name" value="Phe-tRNA_synthase-like_B3/B4"/>
</dbReference>
<keyword evidence="8 15" id="KW-0547">Nucleotide-binding</keyword>